<dbReference type="Proteomes" id="UP000886501">
    <property type="component" value="Unassembled WGS sequence"/>
</dbReference>
<reference evidence="1" key="2">
    <citation type="journal article" date="2020" name="Nat. Commun.">
        <title>Large-scale genome sequencing of mycorrhizal fungi provides insights into the early evolution of symbiotic traits.</title>
        <authorList>
            <person name="Miyauchi S."/>
            <person name="Kiss E."/>
            <person name="Kuo A."/>
            <person name="Drula E."/>
            <person name="Kohler A."/>
            <person name="Sanchez-Garcia M."/>
            <person name="Morin E."/>
            <person name="Andreopoulos B."/>
            <person name="Barry K.W."/>
            <person name="Bonito G."/>
            <person name="Buee M."/>
            <person name="Carver A."/>
            <person name="Chen C."/>
            <person name="Cichocki N."/>
            <person name="Clum A."/>
            <person name="Culley D."/>
            <person name="Crous P.W."/>
            <person name="Fauchery L."/>
            <person name="Girlanda M."/>
            <person name="Hayes R.D."/>
            <person name="Keri Z."/>
            <person name="LaButti K."/>
            <person name="Lipzen A."/>
            <person name="Lombard V."/>
            <person name="Magnuson J."/>
            <person name="Maillard F."/>
            <person name="Murat C."/>
            <person name="Nolan M."/>
            <person name="Ohm R.A."/>
            <person name="Pangilinan J."/>
            <person name="Pereira M.F."/>
            <person name="Perotto S."/>
            <person name="Peter M."/>
            <person name="Pfister S."/>
            <person name="Riley R."/>
            <person name="Sitrit Y."/>
            <person name="Stielow J.B."/>
            <person name="Szollosi G."/>
            <person name="Zifcakova L."/>
            <person name="Stursova M."/>
            <person name="Spatafora J.W."/>
            <person name="Tedersoo L."/>
            <person name="Vaario L.M."/>
            <person name="Yamada A."/>
            <person name="Yan M."/>
            <person name="Wang P."/>
            <person name="Xu J."/>
            <person name="Bruns T."/>
            <person name="Baldrian P."/>
            <person name="Vilgalys R."/>
            <person name="Dunand C."/>
            <person name="Henrissat B."/>
            <person name="Grigoriev I.V."/>
            <person name="Hibbett D."/>
            <person name="Nagy L.G."/>
            <person name="Martin F.M."/>
        </authorList>
    </citation>
    <scope>NUCLEOTIDE SEQUENCE</scope>
    <source>
        <strain evidence="1">P2</strain>
    </source>
</reference>
<gene>
    <name evidence="1" type="ORF">BDM02DRAFT_3086890</name>
</gene>
<protein>
    <submittedName>
        <fullName evidence="1">Uncharacterized protein</fullName>
    </submittedName>
</protein>
<organism evidence="1 2">
    <name type="scientific">Thelephora ganbajun</name>
    <name type="common">Ganba fungus</name>
    <dbReference type="NCBI Taxonomy" id="370292"/>
    <lineage>
        <taxon>Eukaryota</taxon>
        <taxon>Fungi</taxon>
        <taxon>Dikarya</taxon>
        <taxon>Basidiomycota</taxon>
        <taxon>Agaricomycotina</taxon>
        <taxon>Agaricomycetes</taxon>
        <taxon>Thelephorales</taxon>
        <taxon>Thelephoraceae</taxon>
        <taxon>Thelephora</taxon>
    </lineage>
</organism>
<reference evidence="1" key="1">
    <citation type="submission" date="2019-10" db="EMBL/GenBank/DDBJ databases">
        <authorList>
            <consortium name="DOE Joint Genome Institute"/>
            <person name="Kuo A."/>
            <person name="Miyauchi S."/>
            <person name="Kiss E."/>
            <person name="Drula E."/>
            <person name="Kohler A."/>
            <person name="Sanchez-Garcia M."/>
            <person name="Andreopoulos B."/>
            <person name="Barry K.W."/>
            <person name="Bonito G."/>
            <person name="Buee M."/>
            <person name="Carver A."/>
            <person name="Chen C."/>
            <person name="Cichocki N."/>
            <person name="Clum A."/>
            <person name="Culley D."/>
            <person name="Crous P.W."/>
            <person name="Fauchery L."/>
            <person name="Girlanda M."/>
            <person name="Hayes R."/>
            <person name="Keri Z."/>
            <person name="Labutti K."/>
            <person name="Lipzen A."/>
            <person name="Lombard V."/>
            <person name="Magnuson J."/>
            <person name="Maillard F."/>
            <person name="Morin E."/>
            <person name="Murat C."/>
            <person name="Nolan M."/>
            <person name="Ohm R."/>
            <person name="Pangilinan J."/>
            <person name="Pereira M."/>
            <person name="Perotto S."/>
            <person name="Peter M."/>
            <person name="Riley R."/>
            <person name="Sitrit Y."/>
            <person name="Stielow B."/>
            <person name="Szollosi G."/>
            <person name="Zifcakova L."/>
            <person name="Stursova M."/>
            <person name="Spatafora J.W."/>
            <person name="Tedersoo L."/>
            <person name="Vaario L.-M."/>
            <person name="Yamada A."/>
            <person name="Yan M."/>
            <person name="Wang P."/>
            <person name="Xu J."/>
            <person name="Bruns T."/>
            <person name="Baldrian P."/>
            <person name="Vilgalys R."/>
            <person name="Henrissat B."/>
            <person name="Grigoriev I.V."/>
            <person name="Hibbett D."/>
            <person name="Nagy L.G."/>
            <person name="Martin F.M."/>
        </authorList>
    </citation>
    <scope>NUCLEOTIDE SEQUENCE</scope>
    <source>
        <strain evidence="1">P2</strain>
    </source>
</reference>
<keyword evidence="2" id="KW-1185">Reference proteome</keyword>
<sequence length="601" mass="66703">MVATPADRALANRYTEEYAYQVWWLVAPFLFLVGVTHYGSVALRKLFPGRQERTDVEVDGRMIRDAGSFRRLPLAIANAYRVLAFRTTFTVGPFSLNLAEVALTIAYIVALFVWSFINTTSLSGGKFELVYYINRTANIACGQLPLVVTLGTKNNIVGLITGLSHEKINYMHRMTARVVSVLLWVHASSRVWSLHIKYIQAGVLAISALSFLLITSLRPVRKAAYEVFFFLHFVMVLCVCAFSVFLVGGYLHTNVPRVAYWFWVSFLIWGLDRLIRFIRLIAFNHSYFGFKKGSTMDADVELLSPHFVRLRLRRPPHFHWSPGQTAYLIMPGVSTIPFEAHPFTIASVDTTRDEPLGEAIPTTEKEALAETEPYWKELVFFINVHGGFTRRLADIAEKGGNVKVFIDGPYGKSPDLTGYDTSVLIAGGSGVSFTLPLLLDGIKKAAAGNSNTKRIVFIWSIRDPRHILWISETLGAATKLAPQGLAISIQIYLTGDSAFQQWDDVSIKSGKENDETQEKSRSPSLLEDPAVQITRGSRPNLKQMLQEEADFTEGRMGVTVCGSQSVAAAVKDALGFSIAGPSKIMKGGPSITLYTEAFGYA</sequence>
<comment type="caution">
    <text evidence="1">The sequence shown here is derived from an EMBL/GenBank/DDBJ whole genome shotgun (WGS) entry which is preliminary data.</text>
</comment>
<accession>A0ACB6ZVQ4</accession>
<dbReference type="EMBL" id="MU117963">
    <property type="protein sequence ID" value="KAF9653624.1"/>
    <property type="molecule type" value="Genomic_DNA"/>
</dbReference>
<proteinExistence type="predicted"/>
<evidence type="ECO:0000313" key="1">
    <source>
        <dbReference type="EMBL" id="KAF9653624.1"/>
    </source>
</evidence>
<evidence type="ECO:0000313" key="2">
    <source>
        <dbReference type="Proteomes" id="UP000886501"/>
    </source>
</evidence>
<name>A0ACB6ZVQ4_THEGA</name>